<organism evidence="2 5">
    <name type="scientific">Methanothrix harundinacea</name>
    <dbReference type="NCBI Taxonomy" id="301375"/>
    <lineage>
        <taxon>Archaea</taxon>
        <taxon>Methanobacteriati</taxon>
        <taxon>Methanobacteriota</taxon>
        <taxon>Stenosarchaea group</taxon>
        <taxon>Methanomicrobia</taxon>
        <taxon>Methanotrichales</taxon>
        <taxon>Methanotrichaceae</taxon>
        <taxon>Methanothrix</taxon>
    </lineage>
</organism>
<dbReference type="PANTHER" id="PTHR42956">
    <property type="entry name" value="NITROGENASE IRON-MOLYBDENUM COFACTOR BIOSYNTHESIS PROTEIN NIFE"/>
    <property type="match status" value="1"/>
</dbReference>
<dbReference type="InterPro" id="IPR000510">
    <property type="entry name" value="Nase/OxRdtase_comp1"/>
</dbReference>
<evidence type="ECO:0000313" key="4">
    <source>
        <dbReference type="Proteomes" id="UP000053961"/>
    </source>
</evidence>
<evidence type="ECO:0000313" key="3">
    <source>
        <dbReference type="EMBL" id="KUK95682.1"/>
    </source>
</evidence>
<feature type="domain" description="Nitrogenase/oxidoreductase component 1" evidence="1">
    <location>
        <begin position="8"/>
        <end position="376"/>
    </location>
</feature>
<dbReference type="EMBL" id="LGHB01000028">
    <property type="protein sequence ID" value="KUK95682.1"/>
    <property type="molecule type" value="Genomic_DNA"/>
</dbReference>
<reference evidence="4 5" key="2">
    <citation type="journal article" date="2015" name="MBio">
        <title>Genome-Resolved Metagenomic Analysis Reveals Roles for Candidate Phyla and Other Microbial Community Members in Biogeochemical Transformations in Oil Reservoirs.</title>
        <authorList>
            <person name="Hu P."/>
            <person name="Tom L."/>
            <person name="Singh A."/>
            <person name="Thomas B.C."/>
            <person name="Baker B.J."/>
            <person name="Piceno Y.M."/>
            <person name="Andersen G.L."/>
            <person name="Banfield J.F."/>
        </authorList>
    </citation>
    <scope>NUCLEOTIDE SEQUENCE [LARGE SCALE GENOMIC DNA]</scope>
    <source>
        <strain evidence="2">57_489</strain>
    </source>
</reference>
<dbReference type="CDD" id="cd00316">
    <property type="entry name" value="Oxidoreductase_nitrogenase"/>
    <property type="match status" value="1"/>
</dbReference>
<protein>
    <submittedName>
        <fullName evidence="2">Oxidoreductase/nitrogenase component 1</fullName>
    </submittedName>
</protein>
<dbReference type="Pfam" id="PF00148">
    <property type="entry name" value="Oxidored_nitro"/>
    <property type="match status" value="1"/>
</dbReference>
<dbReference type="PANTHER" id="PTHR42956:SF1">
    <property type="entry name" value="NITROGENASE IRON-MOLYBDENUM COFACTOR BIOSYNTHESIS PROTEIN NIFE"/>
    <property type="match status" value="1"/>
</dbReference>
<accession>A0A101FTX2</accession>
<dbReference type="GO" id="GO:0016491">
    <property type="term" value="F:oxidoreductase activity"/>
    <property type="evidence" value="ECO:0007669"/>
    <property type="project" value="InterPro"/>
</dbReference>
<name>A0A101FTX2_9EURY</name>
<dbReference type="Proteomes" id="UP000053961">
    <property type="component" value="Unassembled WGS sequence"/>
</dbReference>
<reference evidence="3" key="1">
    <citation type="journal article" date="2015" name="MBio">
        <title>Genome-resolved metagenomic analysis reveals roles for candidate phyla and other microbial community members in biogeochemical transformations in oil reservoirs.</title>
        <authorList>
            <person name="Hu P."/>
            <person name="Tom L."/>
            <person name="Singh A."/>
            <person name="Thomas B.C."/>
            <person name="Baker B.J."/>
            <person name="Piceno Y.M."/>
            <person name="Andersen G.L."/>
            <person name="Banfield J.F."/>
        </authorList>
    </citation>
    <scope>NUCLEOTIDE SEQUENCE [LARGE SCALE GENOMIC DNA]</scope>
    <source>
        <strain evidence="3">56_747</strain>
    </source>
</reference>
<dbReference type="EMBL" id="LGFT01000029">
    <property type="protein sequence ID" value="KUK44289.1"/>
    <property type="molecule type" value="Genomic_DNA"/>
</dbReference>
<dbReference type="InterPro" id="IPR049939">
    <property type="entry name" value="NifE-like"/>
</dbReference>
<proteinExistence type="predicted"/>
<dbReference type="PATRIC" id="fig|301375.6.peg.808"/>
<evidence type="ECO:0000259" key="1">
    <source>
        <dbReference type="Pfam" id="PF00148"/>
    </source>
</evidence>
<evidence type="ECO:0000313" key="5">
    <source>
        <dbReference type="Proteomes" id="UP000057043"/>
    </source>
</evidence>
<dbReference type="Proteomes" id="UP000057043">
    <property type="component" value="Unassembled WGS sequence"/>
</dbReference>
<dbReference type="AlphaFoldDB" id="A0A101FTX2"/>
<evidence type="ECO:0000313" key="2">
    <source>
        <dbReference type="EMBL" id="KUK44289.1"/>
    </source>
</evidence>
<dbReference type="Gene3D" id="3.40.50.1980">
    <property type="entry name" value="Nitrogenase molybdenum iron protein domain"/>
    <property type="match status" value="3"/>
</dbReference>
<gene>
    <name evidence="2" type="ORF">XD72_1355</name>
    <name evidence="3" type="ORF">XE07_1622</name>
</gene>
<comment type="caution">
    <text evidence="2">The sequence shown here is derived from an EMBL/GenBank/DDBJ whole genome shotgun (WGS) entry which is preliminary data.</text>
</comment>
<dbReference type="SUPFAM" id="SSF53807">
    <property type="entry name" value="Helical backbone' metal receptor"/>
    <property type="match status" value="1"/>
</dbReference>
<sequence>MRMDGGKFFGAYRAFSGIRDAVVLNHVPVGCNWGAGMFRTISDQADVRQACTVMHEREIVFGGEESLRRALLRADELYDAPLFLVIAGDVPSIIGDDVAGIVDELSLEKEVLWTEAAGFSGSMRSGYEEALLRLAPLMSGCDTAEGSINLIGFCPDDFKVESDVKEIKRSMKRAGIEVNCVISNCSSEEFKKAPAAELNVVFGQGTDLAKLMKEEFGIPYTELDYPYGIEGTEKFIEYVSESLGTGWDADLEHEIEPFKKVYLYLHELCKTPVSIIGDFHAGPLAEFLAAELGFEVEHLSSSGSDLDRQRFEQEVRGSDTMMIFGSSFERDLARELEVPLVRFNYPVFDQVSIYDNAPYAGFGGAAFLTETIINAIMGLGDF</sequence>